<name>A0AAN9TBC1_9HEMI</name>
<keyword evidence="2" id="KW-1185">Reference proteome</keyword>
<reference evidence="1 2" key="1">
    <citation type="submission" date="2024-03" db="EMBL/GenBank/DDBJ databases">
        <title>Adaptation during the transition from Ophiocordyceps entomopathogen to insect associate is accompanied by gene loss and intensified selection.</title>
        <authorList>
            <person name="Ward C.M."/>
            <person name="Onetto C.A."/>
            <person name="Borneman A.R."/>
        </authorList>
    </citation>
    <scope>NUCLEOTIDE SEQUENCE [LARGE SCALE GENOMIC DNA]</scope>
    <source>
        <strain evidence="1">AWRI1</strain>
        <tissue evidence="1">Single Adult Female</tissue>
    </source>
</reference>
<accession>A0AAN9TBC1</accession>
<sequence length="78" mass="9239">MFNPEFVKLRRKRDIRTPENTVSTELTKSYHWRMDGYERGKKTSPAKMFVNQSRTSTKTTEPISLDYQRLARLPDVTT</sequence>
<evidence type="ECO:0000313" key="2">
    <source>
        <dbReference type="Proteomes" id="UP001367676"/>
    </source>
</evidence>
<organism evidence="1 2">
    <name type="scientific">Parthenolecanium corni</name>
    <dbReference type="NCBI Taxonomy" id="536013"/>
    <lineage>
        <taxon>Eukaryota</taxon>
        <taxon>Metazoa</taxon>
        <taxon>Ecdysozoa</taxon>
        <taxon>Arthropoda</taxon>
        <taxon>Hexapoda</taxon>
        <taxon>Insecta</taxon>
        <taxon>Pterygota</taxon>
        <taxon>Neoptera</taxon>
        <taxon>Paraneoptera</taxon>
        <taxon>Hemiptera</taxon>
        <taxon>Sternorrhyncha</taxon>
        <taxon>Coccoidea</taxon>
        <taxon>Coccidae</taxon>
        <taxon>Parthenolecanium</taxon>
    </lineage>
</organism>
<proteinExistence type="predicted"/>
<protein>
    <submittedName>
        <fullName evidence="1">Uncharacterized protein</fullName>
    </submittedName>
</protein>
<evidence type="ECO:0000313" key="1">
    <source>
        <dbReference type="EMBL" id="KAK7580772.1"/>
    </source>
</evidence>
<dbReference type="AlphaFoldDB" id="A0AAN9TBC1"/>
<gene>
    <name evidence="1" type="ORF">V9T40_001401</name>
</gene>
<dbReference type="Proteomes" id="UP001367676">
    <property type="component" value="Unassembled WGS sequence"/>
</dbReference>
<comment type="caution">
    <text evidence="1">The sequence shown here is derived from an EMBL/GenBank/DDBJ whole genome shotgun (WGS) entry which is preliminary data.</text>
</comment>
<dbReference type="EMBL" id="JBBCAQ010000034">
    <property type="protein sequence ID" value="KAK7580772.1"/>
    <property type="molecule type" value="Genomic_DNA"/>
</dbReference>